<keyword evidence="3" id="KW-0862">Zinc</keyword>
<dbReference type="PANTHER" id="PTHR46858:SF6">
    <property type="entry name" value="LIGASE, PUTATIVE-RELATED"/>
    <property type="match status" value="1"/>
</dbReference>
<protein>
    <submittedName>
        <fullName evidence="8">RING/U-box superfamily protein isoform 2</fullName>
    </submittedName>
</protein>
<dbReference type="PANTHER" id="PTHR46858">
    <property type="entry name" value="OS05G0521000 PROTEIN"/>
    <property type="match status" value="1"/>
</dbReference>
<dbReference type="SMART" id="SM00184">
    <property type="entry name" value="RING"/>
    <property type="match status" value="1"/>
</dbReference>
<evidence type="ECO:0000256" key="1">
    <source>
        <dbReference type="ARBA" id="ARBA00022723"/>
    </source>
</evidence>
<proteinExistence type="predicted"/>
<dbReference type="PROSITE" id="PS50089">
    <property type="entry name" value="ZF_RING_2"/>
    <property type="match status" value="1"/>
</dbReference>
<feature type="region of interest" description="Disordered" evidence="5">
    <location>
        <begin position="288"/>
        <end position="311"/>
    </location>
</feature>
<keyword evidence="1" id="KW-0479">Metal-binding</keyword>
<dbReference type="SUPFAM" id="SSF57850">
    <property type="entry name" value="RING/U-box"/>
    <property type="match status" value="1"/>
</dbReference>
<organism evidence="8 9">
    <name type="scientific">Quillaja saponaria</name>
    <name type="common">Soap bark tree</name>
    <dbReference type="NCBI Taxonomy" id="32244"/>
    <lineage>
        <taxon>Eukaryota</taxon>
        <taxon>Viridiplantae</taxon>
        <taxon>Streptophyta</taxon>
        <taxon>Embryophyta</taxon>
        <taxon>Tracheophyta</taxon>
        <taxon>Spermatophyta</taxon>
        <taxon>Magnoliopsida</taxon>
        <taxon>eudicotyledons</taxon>
        <taxon>Gunneridae</taxon>
        <taxon>Pentapetalae</taxon>
        <taxon>rosids</taxon>
        <taxon>fabids</taxon>
        <taxon>Fabales</taxon>
        <taxon>Quillajaceae</taxon>
        <taxon>Quillaja</taxon>
    </lineage>
</organism>
<dbReference type="Proteomes" id="UP001163823">
    <property type="component" value="Chromosome 8"/>
</dbReference>
<accession>A0AAD7LHV6</accession>
<dbReference type="GO" id="GO:0008270">
    <property type="term" value="F:zinc ion binding"/>
    <property type="evidence" value="ECO:0007669"/>
    <property type="project" value="UniProtKB-KW"/>
</dbReference>
<keyword evidence="6" id="KW-0812">Transmembrane</keyword>
<sequence>MHRRTHWIPPSHSQGWQENWARLIAPLTIWICVSVSLRYGYYGDRQVVLGPSSSRLMKASSVFVEQIEATNDYNNGVLLYSFSEKPELSCQANWSVSNFLIVTPYSHKGFSLWLNKGSKINMRWEAQTSTLNQTEVVVIKGERKYETLQPKRKISPDDFDLSEPITGEEAEYIIEEDDRFTILPKLRACAQVQKASCKLNLLFPHTHYVILTTPHNGDLGGWHVDVSFMARVVIYIILLGFIMVVVLLILKYLGACDGDQTNRVMVDIYETHSVVAAREVTETQPIMREKPNRLTYGTNEEDEESGASSSSSEELYDEKLCVICYDEQRNCFFVPCGHCATCYDCAQRIMDGEGKVCPICRRLIHKVRRLFNS</sequence>
<evidence type="ECO:0000256" key="2">
    <source>
        <dbReference type="ARBA" id="ARBA00022771"/>
    </source>
</evidence>
<evidence type="ECO:0000313" key="9">
    <source>
        <dbReference type="Proteomes" id="UP001163823"/>
    </source>
</evidence>
<evidence type="ECO:0000256" key="3">
    <source>
        <dbReference type="ARBA" id="ARBA00022833"/>
    </source>
</evidence>
<dbReference type="Pfam" id="PF13920">
    <property type="entry name" value="zf-C3HC4_3"/>
    <property type="match status" value="1"/>
</dbReference>
<evidence type="ECO:0000256" key="4">
    <source>
        <dbReference type="PROSITE-ProRule" id="PRU00175"/>
    </source>
</evidence>
<dbReference type="KEGG" id="qsa:O6P43_018983"/>
<dbReference type="AlphaFoldDB" id="A0AAD7LHV6"/>
<dbReference type="GO" id="GO:0061630">
    <property type="term" value="F:ubiquitin protein ligase activity"/>
    <property type="evidence" value="ECO:0007669"/>
    <property type="project" value="TreeGrafter"/>
</dbReference>
<reference evidence="8" key="1">
    <citation type="journal article" date="2023" name="Science">
        <title>Elucidation of the pathway for biosynthesis of saponin adjuvants from the soapbark tree.</title>
        <authorList>
            <person name="Reed J."/>
            <person name="Orme A."/>
            <person name="El-Demerdash A."/>
            <person name="Owen C."/>
            <person name="Martin L.B.B."/>
            <person name="Misra R.C."/>
            <person name="Kikuchi S."/>
            <person name="Rejzek M."/>
            <person name="Martin A.C."/>
            <person name="Harkess A."/>
            <person name="Leebens-Mack J."/>
            <person name="Louveau T."/>
            <person name="Stephenson M.J."/>
            <person name="Osbourn A."/>
        </authorList>
    </citation>
    <scope>NUCLEOTIDE SEQUENCE</scope>
    <source>
        <strain evidence="8">S10</strain>
    </source>
</reference>
<keyword evidence="9" id="KW-1185">Reference proteome</keyword>
<keyword evidence="6" id="KW-1133">Transmembrane helix</keyword>
<keyword evidence="2 4" id="KW-0863">Zinc-finger</keyword>
<gene>
    <name evidence="8" type="ORF">O6P43_018983</name>
</gene>
<dbReference type="GO" id="GO:0016567">
    <property type="term" value="P:protein ubiquitination"/>
    <property type="evidence" value="ECO:0007669"/>
    <property type="project" value="TreeGrafter"/>
</dbReference>
<dbReference type="InterPro" id="IPR032010">
    <property type="entry name" value="APD1-4_M"/>
</dbReference>
<dbReference type="Gene3D" id="3.30.40.10">
    <property type="entry name" value="Zinc/RING finger domain, C3HC4 (zinc finger)"/>
    <property type="match status" value="1"/>
</dbReference>
<name>A0AAD7LHV6_QUISA</name>
<evidence type="ECO:0000313" key="8">
    <source>
        <dbReference type="EMBL" id="KAJ7958223.1"/>
    </source>
</evidence>
<dbReference type="InterPro" id="IPR001841">
    <property type="entry name" value="Znf_RING"/>
</dbReference>
<dbReference type="InterPro" id="IPR032008">
    <property type="entry name" value="APD1-4_N"/>
</dbReference>
<dbReference type="InterPro" id="IPR013083">
    <property type="entry name" value="Znf_RING/FYVE/PHD"/>
</dbReference>
<feature type="transmembrane region" description="Helical" evidence="6">
    <location>
        <begin position="232"/>
        <end position="253"/>
    </location>
</feature>
<keyword evidence="6" id="KW-0472">Membrane</keyword>
<dbReference type="Pfam" id="PF16041">
    <property type="entry name" value="APD1-4_M"/>
    <property type="match status" value="1"/>
</dbReference>
<evidence type="ECO:0000259" key="7">
    <source>
        <dbReference type="PROSITE" id="PS50089"/>
    </source>
</evidence>
<feature type="transmembrane region" description="Helical" evidence="6">
    <location>
        <begin position="20"/>
        <end position="41"/>
    </location>
</feature>
<evidence type="ECO:0000256" key="6">
    <source>
        <dbReference type="SAM" id="Phobius"/>
    </source>
</evidence>
<evidence type="ECO:0000256" key="5">
    <source>
        <dbReference type="SAM" id="MobiDB-lite"/>
    </source>
</evidence>
<dbReference type="EMBL" id="JARAOO010000008">
    <property type="protein sequence ID" value="KAJ7958223.1"/>
    <property type="molecule type" value="Genomic_DNA"/>
</dbReference>
<feature type="domain" description="RING-type" evidence="7">
    <location>
        <begin position="321"/>
        <end position="361"/>
    </location>
</feature>
<comment type="caution">
    <text evidence="8">The sequence shown here is derived from an EMBL/GenBank/DDBJ whole genome shotgun (WGS) entry which is preliminary data.</text>
</comment>
<dbReference type="Pfam" id="PF16040">
    <property type="entry name" value="APD1-4_N"/>
    <property type="match status" value="1"/>
</dbReference>